<dbReference type="GO" id="GO:0009297">
    <property type="term" value="P:pilus assembly"/>
    <property type="evidence" value="ECO:0007669"/>
    <property type="project" value="InterPro"/>
</dbReference>
<dbReference type="GO" id="GO:0015473">
    <property type="term" value="F:fimbrial usher porin activity"/>
    <property type="evidence" value="ECO:0007669"/>
    <property type="project" value="InterPro"/>
</dbReference>
<dbReference type="Proteomes" id="UP000255106">
    <property type="component" value="Unassembled WGS sequence"/>
</dbReference>
<proteinExistence type="predicted"/>
<gene>
    <name evidence="1" type="primary">fimD_4</name>
    <name evidence="1" type="ORF">NCTC10005_05223</name>
</gene>
<dbReference type="AlphaFoldDB" id="A0A377M1Y0"/>
<evidence type="ECO:0000313" key="1">
    <source>
        <dbReference type="EMBL" id="STQ12434.1"/>
    </source>
</evidence>
<dbReference type="GO" id="GO:0009279">
    <property type="term" value="C:cell outer membrane"/>
    <property type="evidence" value="ECO:0007669"/>
    <property type="project" value="TreeGrafter"/>
</dbReference>
<accession>A0A377M1Y0</accession>
<evidence type="ECO:0000313" key="2">
    <source>
        <dbReference type="Proteomes" id="UP000255106"/>
    </source>
</evidence>
<name>A0A377M1Y0_ENTCL</name>
<dbReference type="Pfam" id="PF00577">
    <property type="entry name" value="Usher"/>
    <property type="match status" value="1"/>
</dbReference>
<dbReference type="InterPro" id="IPR000015">
    <property type="entry name" value="Fimb_usher"/>
</dbReference>
<sequence>MQREGRLKYALTGGQYRAYNSSVEKTPFGQIAAIYGLQKGITIYGGGQVVPANISRLRSAPVKTWGISARFLSMSPRPGQRRPILQKRRGSPGERVYSKNVINTGTNFSIAGYRYSTRGYYGLQDVLGLLGEQRRTSGTDGVTAWSSP</sequence>
<dbReference type="PANTHER" id="PTHR30451">
    <property type="entry name" value="OUTER MEMBRANE USHER PROTEIN"/>
    <property type="match status" value="1"/>
</dbReference>
<dbReference type="EMBL" id="UGJB01000004">
    <property type="protein sequence ID" value="STQ12434.1"/>
    <property type="molecule type" value="Genomic_DNA"/>
</dbReference>
<organism evidence="1 2">
    <name type="scientific">Enterobacter cloacae</name>
    <dbReference type="NCBI Taxonomy" id="550"/>
    <lineage>
        <taxon>Bacteria</taxon>
        <taxon>Pseudomonadati</taxon>
        <taxon>Pseudomonadota</taxon>
        <taxon>Gammaproteobacteria</taxon>
        <taxon>Enterobacterales</taxon>
        <taxon>Enterobacteriaceae</taxon>
        <taxon>Enterobacter</taxon>
        <taxon>Enterobacter cloacae complex</taxon>
    </lineage>
</organism>
<dbReference type="PANTHER" id="PTHR30451:SF21">
    <property type="entry name" value="FIMBRIAL USHER DOMAIN-CONTAINING PROTEIN YDET-RELATED"/>
    <property type="match status" value="1"/>
</dbReference>
<reference evidence="1 2" key="1">
    <citation type="submission" date="2018-06" db="EMBL/GenBank/DDBJ databases">
        <authorList>
            <consortium name="Pathogen Informatics"/>
            <person name="Doyle S."/>
        </authorList>
    </citation>
    <scope>NUCLEOTIDE SEQUENCE [LARGE SCALE GENOMIC DNA]</scope>
    <source>
        <strain evidence="1 2">NCTC10005</strain>
    </source>
</reference>
<protein>
    <submittedName>
        <fullName evidence="1">Outer membrane usher protein LpfC</fullName>
    </submittedName>
</protein>